<organism evidence="2">
    <name type="scientific">Prasinoderma coloniale</name>
    <dbReference type="NCBI Taxonomy" id="156133"/>
    <lineage>
        <taxon>Eukaryota</taxon>
        <taxon>Viridiplantae</taxon>
        <taxon>Prasinodermophyta</taxon>
        <taxon>Prasinodermophyceae</taxon>
        <taxon>Prasinodermales</taxon>
        <taxon>Prasinodermaceae</taxon>
        <taxon>Prasinoderma</taxon>
    </lineage>
</organism>
<evidence type="ECO:0000313" key="2">
    <source>
        <dbReference type="EMBL" id="CAD8230176.1"/>
    </source>
</evidence>
<dbReference type="PANTHER" id="PTHR12121:SF101">
    <property type="entry name" value="ENDONUCLEASE_EXONUCLEASE_PHOSPHATASE DOMAIN-CONTAINING PROTEIN"/>
    <property type="match status" value="1"/>
</dbReference>
<dbReference type="EMBL" id="HBDZ01001723">
    <property type="protein sequence ID" value="CAD8230176.1"/>
    <property type="molecule type" value="Transcribed_RNA"/>
</dbReference>
<reference evidence="2" key="1">
    <citation type="submission" date="2021-01" db="EMBL/GenBank/DDBJ databases">
        <authorList>
            <person name="Corre E."/>
            <person name="Pelletier E."/>
            <person name="Niang G."/>
            <person name="Scheremetjew M."/>
            <person name="Finn R."/>
            <person name="Kale V."/>
            <person name="Holt S."/>
            <person name="Cochrane G."/>
            <person name="Meng A."/>
            <person name="Brown T."/>
            <person name="Cohen L."/>
        </authorList>
    </citation>
    <scope>NUCLEOTIDE SEQUENCE</scope>
    <source>
        <strain evidence="2">CCMP1413</strain>
    </source>
</reference>
<feature type="domain" description="Endonuclease/exonuclease/phosphatase" evidence="1">
    <location>
        <begin position="62"/>
        <end position="190"/>
    </location>
</feature>
<accession>A0A7R9TB80</accession>
<name>A0A7R9TB80_9VIRI</name>
<evidence type="ECO:0000259" key="1">
    <source>
        <dbReference type="Pfam" id="PF03372"/>
    </source>
</evidence>
<protein>
    <recommendedName>
        <fullName evidence="1">Endonuclease/exonuclease/phosphatase domain-containing protein</fullName>
    </recommendedName>
</protein>
<dbReference type="GO" id="GO:0000175">
    <property type="term" value="F:3'-5'-RNA exonuclease activity"/>
    <property type="evidence" value="ECO:0007669"/>
    <property type="project" value="TreeGrafter"/>
</dbReference>
<dbReference type="AlphaFoldDB" id="A0A7R9TB80"/>
<dbReference type="InterPro" id="IPR005135">
    <property type="entry name" value="Endo/exonuclease/phosphatase"/>
</dbReference>
<proteinExistence type="predicted"/>
<dbReference type="InterPro" id="IPR050410">
    <property type="entry name" value="CCR4/nocturin_mRNA_transcr"/>
</dbReference>
<gene>
    <name evidence="2" type="ORF">PCOL08062_LOCUS1374</name>
</gene>
<dbReference type="InterPro" id="IPR036691">
    <property type="entry name" value="Endo/exonu/phosph_ase_sf"/>
</dbReference>
<dbReference type="Pfam" id="PF03372">
    <property type="entry name" value="Exo_endo_phos"/>
    <property type="match status" value="1"/>
</dbReference>
<dbReference type="PANTHER" id="PTHR12121">
    <property type="entry name" value="CARBON CATABOLITE REPRESSOR PROTEIN 4"/>
    <property type="match status" value="1"/>
</dbReference>
<dbReference type="Gene3D" id="3.60.10.10">
    <property type="entry name" value="Endonuclease/exonuclease/phosphatase"/>
    <property type="match status" value="1"/>
</dbReference>
<dbReference type="SUPFAM" id="SSF56219">
    <property type="entry name" value="DNase I-like"/>
    <property type="match status" value="1"/>
</dbReference>
<sequence length="199" mass="22451">MAGEKKKARSAYQHWLDSRRRNNRAIGVRLRDVRSSSEFVVATYHMPCMFWDLKAMTIHSALVGQWAQGYADGAPLCLAGDFNIKPGDPAYDLLTQGDLDEASEGYPTPVDWEPWRPKLQSKFDSAYLQVDGREPDFTNYAKIKEDEPFIDTLDYLFVGNGMRATAALPLAHRDDVDALSFPTDDEPSDHVLIAADMEY</sequence>